<name>A0AAD7HKR8_9AGAR</name>
<organism evidence="1 2">
    <name type="scientific">Mycena metata</name>
    <dbReference type="NCBI Taxonomy" id="1033252"/>
    <lineage>
        <taxon>Eukaryota</taxon>
        <taxon>Fungi</taxon>
        <taxon>Dikarya</taxon>
        <taxon>Basidiomycota</taxon>
        <taxon>Agaricomycotina</taxon>
        <taxon>Agaricomycetes</taxon>
        <taxon>Agaricomycetidae</taxon>
        <taxon>Agaricales</taxon>
        <taxon>Marasmiineae</taxon>
        <taxon>Mycenaceae</taxon>
        <taxon>Mycena</taxon>
    </lineage>
</organism>
<protein>
    <submittedName>
        <fullName evidence="1">Uncharacterized protein</fullName>
    </submittedName>
</protein>
<keyword evidence="2" id="KW-1185">Reference proteome</keyword>
<dbReference type="Proteomes" id="UP001215598">
    <property type="component" value="Unassembled WGS sequence"/>
</dbReference>
<evidence type="ECO:0000313" key="2">
    <source>
        <dbReference type="Proteomes" id="UP001215598"/>
    </source>
</evidence>
<proteinExistence type="predicted"/>
<evidence type="ECO:0000313" key="1">
    <source>
        <dbReference type="EMBL" id="KAJ7722204.1"/>
    </source>
</evidence>
<accession>A0AAD7HKR8</accession>
<sequence>MHVRWGAFIWLIAKAKQPMRSAQYTAALHTAVLQAAMLHCAAGRQWLYLSNAQPDPTPNVTLSRTSAGTQVLRSMGPAGISWLPAGTPPEFAVV</sequence>
<dbReference type="AlphaFoldDB" id="A0AAD7HKR8"/>
<reference evidence="1" key="1">
    <citation type="submission" date="2023-03" db="EMBL/GenBank/DDBJ databases">
        <title>Massive genome expansion in bonnet fungi (Mycena s.s.) driven by repeated elements and novel gene families across ecological guilds.</title>
        <authorList>
            <consortium name="Lawrence Berkeley National Laboratory"/>
            <person name="Harder C.B."/>
            <person name="Miyauchi S."/>
            <person name="Viragh M."/>
            <person name="Kuo A."/>
            <person name="Thoen E."/>
            <person name="Andreopoulos B."/>
            <person name="Lu D."/>
            <person name="Skrede I."/>
            <person name="Drula E."/>
            <person name="Henrissat B."/>
            <person name="Morin E."/>
            <person name="Kohler A."/>
            <person name="Barry K."/>
            <person name="LaButti K."/>
            <person name="Morin E."/>
            <person name="Salamov A."/>
            <person name="Lipzen A."/>
            <person name="Mereny Z."/>
            <person name="Hegedus B."/>
            <person name="Baldrian P."/>
            <person name="Stursova M."/>
            <person name="Weitz H."/>
            <person name="Taylor A."/>
            <person name="Grigoriev I.V."/>
            <person name="Nagy L.G."/>
            <person name="Martin F."/>
            <person name="Kauserud H."/>
        </authorList>
    </citation>
    <scope>NUCLEOTIDE SEQUENCE</scope>
    <source>
        <strain evidence="1">CBHHK182m</strain>
    </source>
</reference>
<comment type="caution">
    <text evidence="1">The sequence shown here is derived from an EMBL/GenBank/DDBJ whole genome shotgun (WGS) entry which is preliminary data.</text>
</comment>
<dbReference type="EMBL" id="JARKIB010000222">
    <property type="protein sequence ID" value="KAJ7722204.1"/>
    <property type="molecule type" value="Genomic_DNA"/>
</dbReference>
<gene>
    <name evidence="1" type="ORF">B0H16DRAFT_1737886</name>
</gene>